<reference evidence="8 9" key="1">
    <citation type="journal article" date="2014" name="Acta Crystallogr. D">
        <title>Structure-based characterization and antifreeze properties of a hyperactive ice-binding protein from the Antarctic bacterium Flavobacterium frigoris PS1.</title>
        <authorList>
            <person name="Do H."/>
            <person name="Kim S.J."/>
            <person name="Kim H.J."/>
            <person name="Lee J.H."/>
        </authorList>
    </citation>
    <scope>NUCLEOTIDE SEQUENCE [LARGE SCALE GENOMIC DNA]</scope>
    <source>
        <strain evidence="8 9">PS1</strain>
    </source>
</reference>
<accession>H7FSR4</accession>
<dbReference type="eggNOG" id="COG2314">
    <property type="taxonomic scope" value="Bacteria"/>
</dbReference>
<keyword evidence="3 5" id="KW-1133">Transmembrane helix</keyword>
<feature type="domain" description="TerB-C" evidence="7">
    <location>
        <begin position="547"/>
        <end position="693"/>
    </location>
</feature>
<organism evidence="8 9">
    <name type="scientific">Flavobacterium frigoris (strain PS1)</name>
    <dbReference type="NCBI Taxonomy" id="1086011"/>
    <lineage>
        <taxon>Bacteria</taxon>
        <taxon>Pseudomonadati</taxon>
        <taxon>Bacteroidota</taxon>
        <taxon>Flavobacteriia</taxon>
        <taxon>Flavobacteriales</taxon>
        <taxon>Flavobacteriaceae</taxon>
        <taxon>Flavobacterium</taxon>
    </lineage>
</organism>
<evidence type="ECO:0000259" key="7">
    <source>
        <dbReference type="Pfam" id="PF15615"/>
    </source>
</evidence>
<dbReference type="AlphaFoldDB" id="H7FSR4"/>
<dbReference type="GO" id="GO:0016020">
    <property type="term" value="C:membrane"/>
    <property type="evidence" value="ECO:0007669"/>
    <property type="project" value="UniProtKB-SubCell"/>
</dbReference>
<name>H7FSR4_FLAFP</name>
<evidence type="ECO:0000256" key="4">
    <source>
        <dbReference type="ARBA" id="ARBA00023136"/>
    </source>
</evidence>
<protein>
    <recommendedName>
        <fullName evidence="10">TM2 domain-containing protein</fullName>
    </recommendedName>
</protein>
<dbReference type="InterPro" id="IPR007829">
    <property type="entry name" value="TM2"/>
</dbReference>
<dbReference type="RefSeq" id="WP_007138522.1">
    <property type="nucleotide sequence ID" value="NZ_AHKF01000018.1"/>
</dbReference>
<feature type="domain" description="TM2" evidence="6">
    <location>
        <begin position="2"/>
        <end position="51"/>
    </location>
</feature>
<dbReference type="InterPro" id="IPR028932">
    <property type="entry name" value="TerB-C"/>
</dbReference>
<gene>
    <name evidence="8" type="ORF">HJ01_02345</name>
</gene>
<evidence type="ECO:0000256" key="3">
    <source>
        <dbReference type="ARBA" id="ARBA00022989"/>
    </source>
</evidence>
<dbReference type="PATRIC" id="fig|1086011.3.peg.2296"/>
<evidence type="ECO:0000259" key="6">
    <source>
        <dbReference type="Pfam" id="PF05154"/>
    </source>
</evidence>
<sequence length="696" mass="81136">MKNKKTASFLALFLGGIGIHRFYLGQAAKGIFSLIFFWTYIPLIIGIIDFVIFITMSEEKFNLKYNPIISNVNSNYKKEKVMTQKLVQKPASNIKVTVTTSDYSNNYNDDSIIDISDQSYTIPATSKLTYNTGVPFWAHHYVYSYSEINSASTEQKKFYGLFKENFLSDQFIDLEGNSNYAFILLFDLLGDFDNHKNISKIESQIKTLGQCYPKTKSYGVSFLIQKMEVNSDDDGLSRLKAEDKYSHQNYNDYEYWRLGSRYEVQLKLNKEEVILLNNIYNPGNVFFDIEYCSLEILKLYISLISALKRNFIQEGTTIEAEFLTVADLVARKHYNYRKGSQNYKYCIESTTNEIYSNIFKHCENAVRKFYDHKRKLNTDTYYAHEEIKIEFDSKIIFKVTELLPLLISKVALPDEATEIELYSQNTNRWKIKFEELIANYTENSKEFIDSIHSLALLNEKNPSIENIFFEASKFISKYDKESALTFYVSYLYCDLESTTFNNKQLTKTIQKNLFKTNEQLHSFEKIIGELIKNKDIDKALEGISNIYKVKRKKIQLNTASIKEVQKQHSGTVELLNEYLKDEFEDEKIIVKSQEISNEEIQLEITKKDEKVLQSAFVSELTFTTIHAAALQLFAKSNFLVSQDEFEVFAKSKGVFKNSLIESINDTCYEFLDDILIEEEEDYYTINTNYFQKISIK</sequence>
<evidence type="ECO:0008006" key="10">
    <source>
        <dbReference type="Google" id="ProtNLM"/>
    </source>
</evidence>
<dbReference type="Pfam" id="PF05154">
    <property type="entry name" value="TM2"/>
    <property type="match status" value="1"/>
</dbReference>
<comment type="subcellular location">
    <subcellularLocation>
        <location evidence="1">Membrane</location>
        <topology evidence="1">Multi-pass membrane protein</topology>
    </subcellularLocation>
</comment>
<evidence type="ECO:0000256" key="2">
    <source>
        <dbReference type="ARBA" id="ARBA00022692"/>
    </source>
</evidence>
<evidence type="ECO:0000256" key="5">
    <source>
        <dbReference type="SAM" id="Phobius"/>
    </source>
</evidence>
<comment type="caution">
    <text evidence="8">The sequence shown here is derived from an EMBL/GenBank/DDBJ whole genome shotgun (WGS) entry which is preliminary data.</text>
</comment>
<dbReference type="EMBL" id="AHKF01000018">
    <property type="protein sequence ID" value="EIA08623.1"/>
    <property type="molecule type" value="Genomic_DNA"/>
</dbReference>
<dbReference type="OrthoDB" id="1272986at2"/>
<evidence type="ECO:0000313" key="9">
    <source>
        <dbReference type="Proteomes" id="UP000005566"/>
    </source>
</evidence>
<feature type="transmembrane region" description="Helical" evidence="5">
    <location>
        <begin position="31"/>
        <end position="54"/>
    </location>
</feature>
<proteinExistence type="predicted"/>
<dbReference type="STRING" id="1086011.HJ01_02345"/>
<dbReference type="Pfam" id="PF15615">
    <property type="entry name" value="TerB_C"/>
    <property type="match status" value="1"/>
</dbReference>
<evidence type="ECO:0000313" key="8">
    <source>
        <dbReference type="EMBL" id="EIA08623.1"/>
    </source>
</evidence>
<keyword evidence="2 5" id="KW-0812">Transmembrane</keyword>
<keyword evidence="4 5" id="KW-0472">Membrane</keyword>
<evidence type="ECO:0000256" key="1">
    <source>
        <dbReference type="ARBA" id="ARBA00004141"/>
    </source>
</evidence>
<keyword evidence="9" id="KW-1185">Reference proteome</keyword>
<dbReference type="Proteomes" id="UP000005566">
    <property type="component" value="Unassembled WGS sequence"/>
</dbReference>